<evidence type="ECO:0000259" key="16">
    <source>
        <dbReference type="Pfam" id="PF00905"/>
    </source>
</evidence>
<feature type="region of interest" description="Disordered" evidence="14">
    <location>
        <begin position="687"/>
        <end position="715"/>
    </location>
</feature>
<dbReference type="GO" id="GO:0051301">
    <property type="term" value="P:cell division"/>
    <property type="evidence" value="ECO:0007669"/>
    <property type="project" value="UniProtKB-KW"/>
</dbReference>
<keyword evidence="5" id="KW-0997">Cell inner membrane</keyword>
<dbReference type="Pfam" id="PF03717">
    <property type="entry name" value="PBP_dimer"/>
    <property type="match status" value="1"/>
</dbReference>
<keyword evidence="19" id="KW-1185">Reference proteome</keyword>
<accession>A0A132MVZ0</accession>
<keyword evidence="11 15" id="KW-1133">Transmembrane helix</keyword>
<evidence type="ECO:0000256" key="10">
    <source>
        <dbReference type="ARBA" id="ARBA00022984"/>
    </source>
</evidence>
<dbReference type="GO" id="GO:0071555">
    <property type="term" value="P:cell wall organization"/>
    <property type="evidence" value="ECO:0007669"/>
    <property type="project" value="UniProtKB-KW"/>
</dbReference>
<dbReference type="GO" id="GO:0016757">
    <property type="term" value="F:glycosyltransferase activity"/>
    <property type="evidence" value="ECO:0007669"/>
    <property type="project" value="UniProtKB-KW"/>
</dbReference>
<dbReference type="InterPro" id="IPR001460">
    <property type="entry name" value="PCN-bd_Tpept"/>
</dbReference>
<name>A0A132MVZ0_9ACTN</name>
<comment type="subcellular location">
    <subcellularLocation>
        <location evidence="2">Cell membrane</location>
    </subcellularLocation>
    <subcellularLocation>
        <location evidence="1">Membrane</location>
        <topology evidence="1">Single-pass membrane protein</topology>
    </subcellularLocation>
</comment>
<evidence type="ECO:0000256" key="11">
    <source>
        <dbReference type="ARBA" id="ARBA00022989"/>
    </source>
</evidence>
<evidence type="ECO:0000256" key="9">
    <source>
        <dbReference type="ARBA" id="ARBA00022960"/>
    </source>
</evidence>
<dbReference type="Gene3D" id="3.40.710.10">
    <property type="entry name" value="DD-peptidase/beta-lactamase superfamily"/>
    <property type="match status" value="1"/>
</dbReference>
<keyword evidence="8" id="KW-0378">Hydrolase</keyword>
<dbReference type="OrthoDB" id="9766847at2"/>
<keyword evidence="18" id="KW-0131">Cell cycle</keyword>
<sequence>MSDRSRVRIVVLQILVLSLFVTLLGRLWYLQIPAGERYDQAASANQVREIVTPAVRGQILDHLGRPLVNNRPALVVSVSRTELLKQPDKGRAVLQRLAKVLGMPYEELRQRISLCGPNVPKPCWNGSPYQPIPVTDEADTRMALQIMERREDFPGVTAEVQPVRNYPAPEGANAAHILGYLSPVSEDELRRQREPGYRGPQYERSETVGRAGLEREYNDQLRGQPGVTRVAVDHLGRVIDTLDETPPTPGNHLVTSIDARVQAVAEQQLLEAIKRARQQRDKDGKAYKADSGAVVVMNAKNGQIVAMASYPTYDPAVWEGGITKKEYERLISEDTGVPMLSRATMGEFAPASTFKVISTAAALEAGYGMDQKFDCSSSYTVGNRAFKNWDSKAFGPITLARSLTVSCDTVYYRIAHEMWLKDGGTRPVTKPKDYMINMAQAFGLGQKTGIDLPAERPGRVVTREWKKREWERRKDGWCRQANDPKVPEGFAKQIARENCADYYRYRAGDAVNFSIGQGDTVATPLQIARVYAAVANGGTLWRPTIGKAIVSPSGQVVEWIKPQGTKVPVDPKYLAYIRKGLMDTPVNGTAVTAFQGWPFDKIPVAAKTGTGEAYGKQTTAWFASFVPANDPQYVVVMVVSQGGQGSRTPGPSVAALERALMGVQPDGAVDPAKALIPGVKPPAKLPTIRPDGVVVQPKPAPTTTGTGSPSPQALAAEPVVFSRPRAIGKGGRAWS</sequence>
<dbReference type="GO" id="GO:0006508">
    <property type="term" value="P:proteolysis"/>
    <property type="evidence" value="ECO:0007669"/>
    <property type="project" value="UniProtKB-KW"/>
</dbReference>
<organism evidence="18 19">
    <name type="scientific">Carbonactinospora thermoautotrophica</name>
    <dbReference type="NCBI Taxonomy" id="1469144"/>
    <lineage>
        <taxon>Bacteria</taxon>
        <taxon>Bacillati</taxon>
        <taxon>Actinomycetota</taxon>
        <taxon>Actinomycetes</taxon>
        <taxon>Kitasatosporales</taxon>
        <taxon>Carbonactinosporaceae</taxon>
        <taxon>Carbonactinospora</taxon>
    </lineage>
</organism>
<dbReference type="GO" id="GO:0009002">
    <property type="term" value="F:serine-type D-Ala-D-Ala carboxypeptidase activity"/>
    <property type="evidence" value="ECO:0007669"/>
    <property type="project" value="InterPro"/>
</dbReference>
<evidence type="ECO:0000313" key="19">
    <source>
        <dbReference type="Proteomes" id="UP000070188"/>
    </source>
</evidence>
<dbReference type="PANTHER" id="PTHR30627">
    <property type="entry name" value="PEPTIDOGLYCAN D,D-TRANSPEPTIDASE"/>
    <property type="match status" value="1"/>
</dbReference>
<dbReference type="InterPro" id="IPR050515">
    <property type="entry name" value="Beta-lactam/transpept"/>
</dbReference>
<evidence type="ECO:0000259" key="17">
    <source>
        <dbReference type="Pfam" id="PF03717"/>
    </source>
</evidence>
<dbReference type="Pfam" id="PF00905">
    <property type="entry name" value="Transpeptidase"/>
    <property type="match status" value="1"/>
</dbReference>
<gene>
    <name evidence="18" type="ORF">LI90_3057</name>
</gene>
<dbReference type="InterPro" id="IPR012338">
    <property type="entry name" value="Beta-lactam/transpept-like"/>
</dbReference>
<feature type="compositionally biased region" description="Low complexity" evidence="14">
    <location>
        <begin position="701"/>
        <end position="713"/>
    </location>
</feature>
<keyword evidence="18" id="KW-0132">Cell division</keyword>
<keyword evidence="18" id="KW-0808">Transferase</keyword>
<dbReference type="AlphaFoldDB" id="A0A132MVZ0"/>
<dbReference type="GO" id="GO:0008658">
    <property type="term" value="F:penicillin binding"/>
    <property type="evidence" value="ECO:0007669"/>
    <property type="project" value="InterPro"/>
</dbReference>
<evidence type="ECO:0000256" key="5">
    <source>
        <dbReference type="ARBA" id="ARBA00022519"/>
    </source>
</evidence>
<comment type="caution">
    <text evidence="18">The sequence shown here is derived from an EMBL/GenBank/DDBJ whole genome shotgun (WGS) entry which is preliminary data.</text>
</comment>
<dbReference type="EMBL" id="LAXD01000001">
    <property type="protein sequence ID" value="KWX02021.1"/>
    <property type="molecule type" value="Genomic_DNA"/>
</dbReference>
<dbReference type="SUPFAM" id="SSF56519">
    <property type="entry name" value="Penicillin binding protein dimerisation domain"/>
    <property type="match status" value="1"/>
</dbReference>
<evidence type="ECO:0000256" key="7">
    <source>
        <dbReference type="ARBA" id="ARBA00022692"/>
    </source>
</evidence>
<keyword evidence="6" id="KW-0645">Protease</keyword>
<feature type="transmembrane region" description="Helical" evidence="15">
    <location>
        <begin position="7"/>
        <end position="29"/>
    </location>
</feature>
<keyword evidence="18" id="KW-0328">Glycosyltransferase</keyword>
<keyword evidence="13" id="KW-0961">Cell wall biogenesis/degradation</keyword>
<evidence type="ECO:0000256" key="8">
    <source>
        <dbReference type="ARBA" id="ARBA00022801"/>
    </source>
</evidence>
<feature type="domain" description="Penicillin-binding protein dimerisation" evidence="17">
    <location>
        <begin position="52"/>
        <end position="242"/>
    </location>
</feature>
<proteinExistence type="inferred from homology"/>
<dbReference type="STRING" id="1469144.LI90_3057"/>
<keyword evidence="10" id="KW-0573">Peptidoglycan synthesis</keyword>
<evidence type="ECO:0000256" key="1">
    <source>
        <dbReference type="ARBA" id="ARBA00004167"/>
    </source>
</evidence>
<dbReference type="GO" id="GO:0009252">
    <property type="term" value="P:peptidoglycan biosynthetic process"/>
    <property type="evidence" value="ECO:0007669"/>
    <property type="project" value="UniProtKB-KW"/>
</dbReference>
<evidence type="ECO:0000256" key="12">
    <source>
        <dbReference type="ARBA" id="ARBA00023136"/>
    </source>
</evidence>
<dbReference type="GO" id="GO:0005886">
    <property type="term" value="C:plasma membrane"/>
    <property type="evidence" value="ECO:0007669"/>
    <property type="project" value="UniProtKB-SubCell"/>
</dbReference>
<dbReference type="Proteomes" id="UP000070188">
    <property type="component" value="Unassembled WGS sequence"/>
</dbReference>
<dbReference type="PATRIC" id="fig|1469144.10.peg.3298"/>
<reference evidence="19" key="1">
    <citation type="submission" date="2015-04" db="EMBL/GenBank/DDBJ databases">
        <title>Physiological reanalysis, assessment of diazotrophy, and genome sequences of multiple isolates of Streptomyces thermoautotrophicus.</title>
        <authorList>
            <person name="MacKellar D.C."/>
            <person name="Lieber L."/>
            <person name="Norman J."/>
            <person name="Bolger A."/>
            <person name="Tobin C."/>
            <person name="Murray J.W."/>
            <person name="Chang R."/>
            <person name="Ford T."/>
            <person name="Nguyen P.Q."/>
            <person name="Woodward J."/>
            <person name="Permingeat H."/>
            <person name="Joshi N.S."/>
            <person name="Silver P.A."/>
            <person name="Usadel B."/>
            <person name="Rutherford A.W."/>
            <person name="Friesen M."/>
            <person name="Prell J."/>
        </authorList>
    </citation>
    <scope>NUCLEOTIDE SEQUENCE [LARGE SCALE GENOMIC DNA]</scope>
    <source>
        <strain evidence="19">H1</strain>
    </source>
</reference>
<protein>
    <submittedName>
        <fullName evidence="18">Cell division protein FtsI (Peptidoglycan synthetase)</fullName>
        <ecNumber evidence="18">2.4.1.129</ecNumber>
    </submittedName>
</protein>
<evidence type="ECO:0000313" key="18">
    <source>
        <dbReference type="EMBL" id="KWX02021.1"/>
    </source>
</evidence>
<evidence type="ECO:0000256" key="13">
    <source>
        <dbReference type="ARBA" id="ARBA00023316"/>
    </source>
</evidence>
<dbReference type="GO" id="GO:0071972">
    <property type="term" value="F:peptidoglycan L,D-transpeptidase activity"/>
    <property type="evidence" value="ECO:0007669"/>
    <property type="project" value="TreeGrafter"/>
</dbReference>
<evidence type="ECO:0000256" key="14">
    <source>
        <dbReference type="SAM" id="MobiDB-lite"/>
    </source>
</evidence>
<dbReference type="RefSeq" id="WP_079101923.1">
    <property type="nucleotide sequence ID" value="NZ_JYIJ01000018.1"/>
</dbReference>
<dbReference type="PANTHER" id="PTHR30627:SF2">
    <property type="entry name" value="PEPTIDOGLYCAN D,D-TRANSPEPTIDASE MRDA"/>
    <property type="match status" value="1"/>
</dbReference>
<feature type="domain" description="Penicillin-binding protein transpeptidase" evidence="16">
    <location>
        <begin position="292"/>
        <end position="654"/>
    </location>
</feature>
<keyword evidence="9" id="KW-0133">Cell shape</keyword>
<dbReference type="InterPro" id="IPR017790">
    <property type="entry name" value="Penicillin-binding_protein_2"/>
</dbReference>
<evidence type="ECO:0000256" key="6">
    <source>
        <dbReference type="ARBA" id="ARBA00022670"/>
    </source>
</evidence>
<evidence type="ECO:0000256" key="15">
    <source>
        <dbReference type="SAM" id="Phobius"/>
    </source>
</evidence>
<evidence type="ECO:0000256" key="4">
    <source>
        <dbReference type="ARBA" id="ARBA00022475"/>
    </source>
</evidence>
<dbReference type="InterPro" id="IPR036138">
    <property type="entry name" value="PBP_dimer_sf"/>
</dbReference>
<dbReference type="SUPFAM" id="SSF56601">
    <property type="entry name" value="beta-lactamase/transpeptidase-like"/>
    <property type="match status" value="1"/>
</dbReference>
<dbReference type="NCBIfam" id="TIGR03423">
    <property type="entry name" value="pbp2_mrdA"/>
    <property type="match status" value="1"/>
</dbReference>
<dbReference type="Gene3D" id="3.90.1310.10">
    <property type="entry name" value="Penicillin-binding protein 2a (Domain 2)"/>
    <property type="match status" value="1"/>
</dbReference>
<keyword evidence="4" id="KW-1003">Cell membrane</keyword>
<dbReference type="GO" id="GO:0008360">
    <property type="term" value="P:regulation of cell shape"/>
    <property type="evidence" value="ECO:0007669"/>
    <property type="project" value="UniProtKB-KW"/>
</dbReference>
<evidence type="ECO:0000256" key="2">
    <source>
        <dbReference type="ARBA" id="ARBA00004236"/>
    </source>
</evidence>
<keyword evidence="12 15" id="KW-0472">Membrane</keyword>
<comment type="similarity">
    <text evidence="3">Belongs to the transpeptidase family.</text>
</comment>
<keyword evidence="7 15" id="KW-0812">Transmembrane</keyword>
<dbReference type="InterPro" id="IPR005311">
    <property type="entry name" value="PBP_dimer"/>
</dbReference>
<dbReference type="EC" id="2.4.1.129" evidence="18"/>
<evidence type="ECO:0000256" key="3">
    <source>
        <dbReference type="ARBA" id="ARBA00007171"/>
    </source>
</evidence>